<sequence>MCRMANRLDGFDVFHWLLMSRLSADVERQGPRVVHWRLRIDLLHPKDFLWMPYSLPDVVQVVHPKILEPQHMALGRATIALIYLSIIEWHQVDRVPPQLGGVQHRPRAVLDIDFLMVQHVLQFDVVLDPGPSHAYLEWWHEHGRRFLSPELLLGDPRAAAIPAKAMQRGFRHVPDMVLVLDIPDRRHVE</sequence>
<proteinExistence type="predicted"/>
<dbReference type="AlphaFoldDB" id="A0A445CCS3"/>
<keyword evidence="2" id="KW-1185">Reference proteome</keyword>
<dbReference type="EMBL" id="SDMP01000007">
    <property type="protein sequence ID" value="RYR48653.1"/>
    <property type="molecule type" value="Genomic_DNA"/>
</dbReference>
<dbReference type="Proteomes" id="UP000289738">
    <property type="component" value="Chromosome A07"/>
</dbReference>
<organism evidence="1 2">
    <name type="scientific">Arachis hypogaea</name>
    <name type="common">Peanut</name>
    <dbReference type="NCBI Taxonomy" id="3818"/>
    <lineage>
        <taxon>Eukaryota</taxon>
        <taxon>Viridiplantae</taxon>
        <taxon>Streptophyta</taxon>
        <taxon>Embryophyta</taxon>
        <taxon>Tracheophyta</taxon>
        <taxon>Spermatophyta</taxon>
        <taxon>Magnoliopsida</taxon>
        <taxon>eudicotyledons</taxon>
        <taxon>Gunneridae</taxon>
        <taxon>Pentapetalae</taxon>
        <taxon>rosids</taxon>
        <taxon>fabids</taxon>
        <taxon>Fabales</taxon>
        <taxon>Fabaceae</taxon>
        <taxon>Papilionoideae</taxon>
        <taxon>50 kb inversion clade</taxon>
        <taxon>dalbergioids sensu lato</taxon>
        <taxon>Dalbergieae</taxon>
        <taxon>Pterocarpus clade</taxon>
        <taxon>Arachis</taxon>
    </lineage>
</organism>
<evidence type="ECO:0000313" key="1">
    <source>
        <dbReference type="EMBL" id="RYR48653.1"/>
    </source>
</evidence>
<protein>
    <recommendedName>
        <fullName evidence="3">Aminotransferase-like plant mobile domain-containing protein</fullName>
    </recommendedName>
</protein>
<reference evidence="1 2" key="1">
    <citation type="submission" date="2019-01" db="EMBL/GenBank/DDBJ databases">
        <title>Sequencing of cultivated peanut Arachis hypogaea provides insights into genome evolution and oil improvement.</title>
        <authorList>
            <person name="Chen X."/>
        </authorList>
    </citation>
    <scope>NUCLEOTIDE SEQUENCE [LARGE SCALE GENOMIC DNA]</scope>
    <source>
        <strain evidence="2">cv. Fuhuasheng</strain>
        <tissue evidence="1">Leaves</tissue>
    </source>
</reference>
<accession>A0A445CCS3</accession>
<comment type="caution">
    <text evidence="1">The sequence shown here is derived from an EMBL/GenBank/DDBJ whole genome shotgun (WGS) entry which is preliminary data.</text>
</comment>
<gene>
    <name evidence="1" type="ORF">Ahy_A07g034707</name>
</gene>
<evidence type="ECO:0008006" key="3">
    <source>
        <dbReference type="Google" id="ProtNLM"/>
    </source>
</evidence>
<name>A0A445CCS3_ARAHY</name>
<evidence type="ECO:0000313" key="2">
    <source>
        <dbReference type="Proteomes" id="UP000289738"/>
    </source>
</evidence>